<evidence type="ECO:0000313" key="2">
    <source>
        <dbReference type="Proteomes" id="UP001066276"/>
    </source>
</evidence>
<reference evidence="1" key="1">
    <citation type="journal article" date="2022" name="bioRxiv">
        <title>Sequencing and chromosome-scale assembly of the giantPleurodeles waltlgenome.</title>
        <authorList>
            <person name="Brown T."/>
            <person name="Elewa A."/>
            <person name="Iarovenko S."/>
            <person name="Subramanian E."/>
            <person name="Araus A.J."/>
            <person name="Petzold A."/>
            <person name="Susuki M."/>
            <person name="Suzuki K.-i.T."/>
            <person name="Hayashi T."/>
            <person name="Toyoda A."/>
            <person name="Oliveira C."/>
            <person name="Osipova E."/>
            <person name="Leigh N.D."/>
            <person name="Simon A."/>
            <person name="Yun M.H."/>
        </authorList>
    </citation>
    <scope>NUCLEOTIDE SEQUENCE</scope>
    <source>
        <strain evidence="1">20211129_DDA</strain>
        <tissue evidence="1">Liver</tissue>
    </source>
</reference>
<accession>A0AAV7WTU5</accession>
<dbReference type="EMBL" id="JANPWB010000001">
    <property type="protein sequence ID" value="KAJ1217504.1"/>
    <property type="molecule type" value="Genomic_DNA"/>
</dbReference>
<comment type="caution">
    <text evidence="1">The sequence shown here is derived from an EMBL/GenBank/DDBJ whole genome shotgun (WGS) entry which is preliminary data.</text>
</comment>
<proteinExistence type="predicted"/>
<gene>
    <name evidence="1" type="ORF">NDU88_005098</name>
</gene>
<dbReference type="AlphaFoldDB" id="A0AAV7WTU5"/>
<name>A0AAV7WTU5_PLEWA</name>
<dbReference type="Proteomes" id="UP001066276">
    <property type="component" value="Chromosome 1_1"/>
</dbReference>
<evidence type="ECO:0000313" key="1">
    <source>
        <dbReference type="EMBL" id="KAJ1217504.1"/>
    </source>
</evidence>
<protein>
    <submittedName>
        <fullName evidence="1">Uncharacterized protein</fullName>
    </submittedName>
</protein>
<sequence length="149" mass="15364">MPLLPSTPCLDQRVAGPMIAAAAGEDAAWCREPTPPSTCRGSALTCGDAAESVATAVGEARALEFALEVSTCWRSPPEVAALLRSPARHCAAPPPAAAGLHRLQPPLCGTASPGWAQITLAKRETFFSIYLGPVAQGHRALPGGSPTER</sequence>
<organism evidence="1 2">
    <name type="scientific">Pleurodeles waltl</name>
    <name type="common">Iberian ribbed newt</name>
    <dbReference type="NCBI Taxonomy" id="8319"/>
    <lineage>
        <taxon>Eukaryota</taxon>
        <taxon>Metazoa</taxon>
        <taxon>Chordata</taxon>
        <taxon>Craniata</taxon>
        <taxon>Vertebrata</taxon>
        <taxon>Euteleostomi</taxon>
        <taxon>Amphibia</taxon>
        <taxon>Batrachia</taxon>
        <taxon>Caudata</taxon>
        <taxon>Salamandroidea</taxon>
        <taxon>Salamandridae</taxon>
        <taxon>Pleurodelinae</taxon>
        <taxon>Pleurodeles</taxon>
    </lineage>
</organism>
<keyword evidence="2" id="KW-1185">Reference proteome</keyword>